<dbReference type="InterPro" id="IPR018704">
    <property type="entry name" value="SecYEG/CpoB_TPR"/>
</dbReference>
<evidence type="ECO:0000259" key="11">
    <source>
        <dbReference type="Pfam" id="PF09976"/>
    </source>
</evidence>
<dbReference type="OrthoDB" id="9789675at2"/>
<evidence type="ECO:0000256" key="9">
    <source>
        <dbReference type="SAM" id="Coils"/>
    </source>
</evidence>
<evidence type="ECO:0000256" key="5">
    <source>
        <dbReference type="ARBA" id="ARBA00023136"/>
    </source>
</evidence>
<evidence type="ECO:0000256" key="2">
    <source>
        <dbReference type="ARBA" id="ARBA00022475"/>
    </source>
</evidence>
<evidence type="ECO:0000256" key="10">
    <source>
        <dbReference type="SAM" id="Phobius"/>
    </source>
</evidence>
<feature type="coiled-coil region" evidence="9">
    <location>
        <begin position="170"/>
        <end position="197"/>
    </location>
</feature>
<reference evidence="12" key="1">
    <citation type="submission" date="2022-09" db="EMBL/GenBank/DDBJ databases">
        <title>Molecular characterization of Glaesserella parasuis strains circulating in commercial swine farms using whole-genome sequencing.</title>
        <authorList>
            <person name="Mugabi R."/>
            <person name="Clavijo M."/>
            <person name="Li G."/>
        </authorList>
    </citation>
    <scope>NUCLEOTIDE SEQUENCE</scope>
    <source>
        <strain evidence="12">0435-53</strain>
    </source>
</reference>
<dbReference type="EMBL" id="CP121769">
    <property type="protein sequence ID" value="WGE10912.1"/>
    <property type="molecule type" value="Genomic_DNA"/>
</dbReference>
<keyword evidence="3 10" id="KW-0812">Transmembrane</keyword>
<accession>A0A084EF13</accession>
<dbReference type="PIRSF" id="PIRSF006170">
    <property type="entry name" value="YfgM"/>
    <property type="match status" value="1"/>
</dbReference>
<gene>
    <name evidence="12" type="ORF">N5925_01250</name>
    <name evidence="13" type="ORF">QBL01_04885</name>
</gene>
<dbReference type="Proteomes" id="UP001148834">
    <property type="component" value="Unassembled WGS sequence"/>
</dbReference>
<keyword evidence="4 10" id="KW-1133">Transmembrane helix</keyword>
<dbReference type="Pfam" id="PF09976">
    <property type="entry name" value="TPR_21"/>
    <property type="match status" value="1"/>
</dbReference>
<evidence type="ECO:0000256" key="3">
    <source>
        <dbReference type="ARBA" id="ARBA00022692"/>
    </source>
</evidence>
<comment type="similarity">
    <text evidence="7">Belongs to the YfgM family.</text>
</comment>
<proteinExistence type="inferred from homology"/>
<name>A0A084EF13_GLAPU</name>
<feature type="domain" description="Ancillary SecYEG translocon subunit/Cell division coordinator CpoB TPR" evidence="11">
    <location>
        <begin position="17"/>
        <end position="206"/>
    </location>
</feature>
<comment type="subcellular location">
    <subcellularLocation>
        <location evidence="1">Cell membrane</location>
        <topology evidence="1">Single-pass type II membrane protein</topology>
    </subcellularLocation>
</comment>
<keyword evidence="9" id="KW-0175">Coiled coil</keyword>
<dbReference type="GO" id="GO:0005886">
    <property type="term" value="C:plasma membrane"/>
    <property type="evidence" value="ECO:0007669"/>
    <property type="project" value="UniProtKB-SubCell"/>
</dbReference>
<dbReference type="PANTHER" id="PTHR38035">
    <property type="entry name" value="UPF0070 PROTEIN YFGM"/>
    <property type="match status" value="1"/>
</dbReference>
<evidence type="ECO:0000313" key="13">
    <source>
        <dbReference type="EMBL" id="WGE10912.1"/>
    </source>
</evidence>
<reference evidence="13" key="2">
    <citation type="submission" date="2023-04" db="EMBL/GenBank/DDBJ databases">
        <title>Molecular characterization of the Integrative and Conjugative elements harboring multidrug-resistance gene from Glaesserella (Haemophilus) parasuis.</title>
        <authorList>
            <person name="Che Y."/>
            <person name="Zhou L."/>
        </authorList>
    </citation>
    <scope>NUCLEOTIDE SEQUENCE</scope>
    <source>
        <strain evidence="13">Z44</strain>
    </source>
</reference>
<dbReference type="InterPro" id="IPR011990">
    <property type="entry name" value="TPR-like_helical_dom_sf"/>
</dbReference>
<dbReference type="SUPFAM" id="SSF48452">
    <property type="entry name" value="TPR-like"/>
    <property type="match status" value="1"/>
</dbReference>
<dbReference type="Gene3D" id="1.25.40.10">
    <property type="entry name" value="Tetratricopeptide repeat domain"/>
    <property type="match status" value="1"/>
</dbReference>
<evidence type="ECO:0000313" key="14">
    <source>
        <dbReference type="Proteomes" id="UP001148834"/>
    </source>
</evidence>
<dbReference type="PANTHER" id="PTHR38035:SF1">
    <property type="entry name" value="ANCILLARY SECYEG TRANSLOCON SUBUNIT"/>
    <property type="match status" value="1"/>
</dbReference>
<keyword evidence="6" id="KW-0143">Chaperone</keyword>
<organism evidence="12 14">
    <name type="scientific">Glaesserella parasuis</name>
    <name type="common">Haemophilus parasuis</name>
    <dbReference type="NCBI Taxonomy" id="738"/>
    <lineage>
        <taxon>Bacteria</taxon>
        <taxon>Pseudomonadati</taxon>
        <taxon>Pseudomonadota</taxon>
        <taxon>Gammaproteobacteria</taxon>
        <taxon>Pasteurellales</taxon>
        <taxon>Pasteurellaceae</taxon>
        <taxon>Glaesserella</taxon>
    </lineage>
</organism>
<evidence type="ECO:0000256" key="4">
    <source>
        <dbReference type="ARBA" id="ARBA00022989"/>
    </source>
</evidence>
<dbReference type="AlphaFoldDB" id="A0A084EF13"/>
<dbReference type="Proteomes" id="UP001222296">
    <property type="component" value="Chromosome"/>
</dbReference>
<protein>
    <recommendedName>
        <fullName evidence="8">Ancillary SecYEG translocon subunit</fullName>
    </recommendedName>
</protein>
<evidence type="ECO:0000256" key="7">
    <source>
        <dbReference type="ARBA" id="ARBA00024197"/>
    </source>
</evidence>
<keyword evidence="2" id="KW-1003">Cell membrane</keyword>
<sequence length="206" mass="23062">MSDYLNKTEEQQFEEAKSWFKENGTPIVVAIFLVAVATFGWNYWQKHQIEVAQTTSASYQQVMESYLQNPEKNAPLIQKFIAENKDSSYAVFAQLEEAKQAADKGDFATTKTLLTQALGSTTDATLQNVIRFRLATVDYQLKEFDAALATLSQIKDTAWDFRKQLLTGDLLAAKGDKAAAKSAYEQAKEKAGDANQMLIDVRLNNL</sequence>
<keyword evidence="5 10" id="KW-0472">Membrane</keyword>
<dbReference type="EMBL" id="JAODIR010000003">
    <property type="protein sequence ID" value="MDD2167252.1"/>
    <property type="molecule type" value="Genomic_DNA"/>
</dbReference>
<dbReference type="RefSeq" id="WP_010787059.1">
    <property type="nucleotide sequence ID" value="NZ_CP015099.1"/>
</dbReference>
<dbReference type="InterPro" id="IPR026039">
    <property type="entry name" value="YfgM"/>
</dbReference>
<evidence type="ECO:0000313" key="12">
    <source>
        <dbReference type="EMBL" id="MDD2167252.1"/>
    </source>
</evidence>
<feature type="transmembrane region" description="Helical" evidence="10">
    <location>
        <begin position="27"/>
        <end position="44"/>
    </location>
</feature>
<evidence type="ECO:0000256" key="8">
    <source>
        <dbReference type="ARBA" id="ARBA00024235"/>
    </source>
</evidence>
<evidence type="ECO:0000256" key="6">
    <source>
        <dbReference type="ARBA" id="ARBA00023186"/>
    </source>
</evidence>
<evidence type="ECO:0000256" key="1">
    <source>
        <dbReference type="ARBA" id="ARBA00004401"/>
    </source>
</evidence>
<dbReference type="GO" id="GO:0044877">
    <property type="term" value="F:protein-containing complex binding"/>
    <property type="evidence" value="ECO:0007669"/>
    <property type="project" value="InterPro"/>
</dbReference>